<evidence type="ECO:0000313" key="3">
    <source>
        <dbReference type="Proteomes" id="UP000574067"/>
    </source>
</evidence>
<evidence type="ECO:0000313" key="2">
    <source>
        <dbReference type="EMBL" id="NML16766.1"/>
    </source>
</evidence>
<dbReference type="InterPro" id="IPR006680">
    <property type="entry name" value="Amidohydro-rel"/>
</dbReference>
<dbReference type="Proteomes" id="UP000574067">
    <property type="component" value="Unassembled WGS sequence"/>
</dbReference>
<feature type="domain" description="Amidohydrolase-related" evidence="1">
    <location>
        <begin position="15"/>
        <end position="275"/>
    </location>
</feature>
<dbReference type="InterPro" id="IPR032466">
    <property type="entry name" value="Metal_Hydrolase"/>
</dbReference>
<reference evidence="2 3" key="1">
    <citation type="submission" date="2020-04" db="EMBL/GenBank/DDBJ databases">
        <title>Azohydromonas sp. isolated from soil.</title>
        <authorList>
            <person name="Dahal R.H."/>
        </authorList>
    </citation>
    <scope>NUCLEOTIDE SEQUENCE [LARGE SCALE GENOMIC DNA]</scope>
    <source>
        <strain evidence="2 3">G-1-1-14</strain>
    </source>
</reference>
<protein>
    <submittedName>
        <fullName evidence="2">Amidohydrolase family protein</fullName>
    </submittedName>
</protein>
<organism evidence="2 3">
    <name type="scientific">Azohydromonas caseinilytica</name>
    <dbReference type="NCBI Taxonomy" id="2728836"/>
    <lineage>
        <taxon>Bacteria</taxon>
        <taxon>Pseudomonadati</taxon>
        <taxon>Pseudomonadota</taxon>
        <taxon>Betaproteobacteria</taxon>
        <taxon>Burkholderiales</taxon>
        <taxon>Sphaerotilaceae</taxon>
        <taxon>Azohydromonas</taxon>
    </lineage>
</organism>
<dbReference type="Pfam" id="PF04909">
    <property type="entry name" value="Amidohydro_2"/>
    <property type="match status" value="1"/>
</dbReference>
<dbReference type="InterPro" id="IPR052358">
    <property type="entry name" value="Aro_Compnd_Degr_Hydrolases"/>
</dbReference>
<keyword evidence="2" id="KW-0378">Hydrolase</keyword>
<dbReference type="PANTHER" id="PTHR35563:SF2">
    <property type="entry name" value="BARREL METAL-DEPENDENT HYDROLASE, PUTATIVE (AFU_ORTHOLOGUE AFUA_1G16240)-RELATED"/>
    <property type="match status" value="1"/>
</dbReference>
<dbReference type="RefSeq" id="WP_169161663.1">
    <property type="nucleotide sequence ID" value="NZ_JABBFW010000012.1"/>
</dbReference>
<name>A0A848FCR1_9BURK</name>
<dbReference type="SUPFAM" id="SSF51556">
    <property type="entry name" value="Metallo-dependent hydrolases"/>
    <property type="match status" value="1"/>
</dbReference>
<dbReference type="Gene3D" id="3.20.20.140">
    <property type="entry name" value="Metal-dependent hydrolases"/>
    <property type="match status" value="1"/>
</dbReference>
<keyword evidence="3" id="KW-1185">Reference proteome</keyword>
<comment type="caution">
    <text evidence="2">The sequence shown here is derived from an EMBL/GenBank/DDBJ whole genome shotgun (WGS) entry which is preliminary data.</text>
</comment>
<evidence type="ECO:0000259" key="1">
    <source>
        <dbReference type="Pfam" id="PF04909"/>
    </source>
</evidence>
<accession>A0A848FCR1</accession>
<gene>
    <name evidence="2" type="ORF">HHL10_17425</name>
</gene>
<proteinExistence type="predicted"/>
<dbReference type="EMBL" id="JABBFW010000012">
    <property type="protein sequence ID" value="NML16766.1"/>
    <property type="molecule type" value="Genomic_DNA"/>
</dbReference>
<dbReference type="PANTHER" id="PTHR35563">
    <property type="entry name" value="BARREL METAL-DEPENDENT HYDROLASE, PUTATIVE (AFU_ORTHOLOGUE AFUA_1G16240)-RELATED"/>
    <property type="match status" value="1"/>
</dbReference>
<sequence>MATRTLNDLAGAGACDCHIHVYEPGFPLAPTATFTPPPAPASAYQDMQRELGLERAIVVQPTGYGFDNRCTLDAIRTLGKGARGVAVVPPGTDLEQLQTLHAAGIRGVRFMMLAGGLLHWEDMAPMARHIAALGWHTNLQLDGHQLPQHEDMLARLPSRLVVDHLGKFLGPVQPDSPGVLSLCRLLDRGNCWVKLSAPYESSRSGPPDYADVAPLARLLASRYPERCLWASNWPHPNVKPLPSNRALLDWFSEVAGSSAACRRILVDNPAELYGFD</sequence>
<dbReference type="AlphaFoldDB" id="A0A848FCR1"/>
<dbReference type="GO" id="GO:0016787">
    <property type="term" value="F:hydrolase activity"/>
    <property type="evidence" value="ECO:0007669"/>
    <property type="project" value="UniProtKB-KW"/>
</dbReference>